<dbReference type="AlphaFoldDB" id="F8F7D8"/>
<sequence length="346" mass="37221">MQERIEKDTWGERRLPADAYFGVRTLRAAASPRSEAAVPKEWITALARVKGASAKVNGELGVLPRLAARTLTIAAGEVARGHYRKHFIVDPAQGRSAAALDINMNDVLANRALELMAREKGDYGSCHPELHAGLGLPPGEVVCLASRLACLTLTEELTASLQELGQSLAREGLPPEARDYAGRVREDAELIRGAEKVLLRVPLSGEPAFTGRLLRCLGEDTGRVLLPAGRTAGTSDTSVYRKLSAAVHTTALGLSELCRRLAGWRHVERAGGTGSLHLLEGPMHLLIQVIGHHRILLKATQGVRSGIGDMTPIVLLNLLPSMRCLMYGAGQLRGWAEAGARETQQV</sequence>
<dbReference type="HOGENOM" id="CLU_801312_0_0_9"/>
<dbReference type="PANTHER" id="PTHR42696:SF2">
    <property type="entry name" value="ASPARTATE AMMONIA-LYASE"/>
    <property type="match status" value="1"/>
</dbReference>
<dbReference type="PANTHER" id="PTHR42696">
    <property type="entry name" value="ASPARTATE AMMONIA-LYASE"/>
    <property type="match status" value="1"/>
</dbReference>
<dbReference type="InterPro" id="IPR008948">
    <property type="entry name" value="L-Aspartase-like"/>
</dbReference>
<reference evidence="3 4" key="2">
    <citation type="journal article" date="2013" name="Genome Announc.">
        <title>Genome Sequence of Growth-Improving Paenibacillus mucilaginosus Strain KNP414.</title>
        <authorList>
            <person name="Lu J.J."/>
            <person name="Wang J.F."/>
            <person name="Hu X.F."/>
        </authorList>
    </citation>
    <scope>NUCLEOTIDE SEQUENCE [LARGE SCALE GENOMIC DNA]</scope>
    <source>
        <strain evidence="3 4">KNP414</strain>
    </source>
</reference>
<proteinExistence type="predicted"/>
<dbReference type="Proteomes" id="UP000006620">
    <property type="component" value="Chromosome"/>
</dbReference>
<dbReference type="EMBL" id="CP002869">
    <property type="protein sequence ID" value="AEI45947.1"/>
    <property type="molecule type" value="Genomic_DNA"/>
</dbReference>
<dbReference type="PATRIC" id="fig|1036673.3.peg.6947"/>
<evidence type="ECO:0000313" key="4">
    <source>
        <dbReference type="Proteomes" id="UP000006620"/>
    </source>
</evidence>
<dbReference type="SUPFAM" id="SSF48557">
    <property type="entry name" value="L-aspartase-like"/>
    <property type="match status" value="1"/>
</dbReference>
<evidence type="ECO:0000256" key="1">
    <source>
        <dbReference type="ARBA" id="ARBA00023239"/>
    </source>
</evidence>
<dbReference type="GO" id="GO:0006531">
    <property type="term" value="P:aspartate metabolic process"/>
    <property type="evidence" value="ECO:0007669"/>
    <property type="project" value="TreeGrafter"/>
</dbReference>
<dbReference type="RefSeq" id="WP_013921088.1">
    <property type="nucleotide sequence ID" value="NC_015690.1"/>
</dbReference>
<organism evidence="3 4">
    <name type="scientific">Paenibacillus mucilaginosus (strain KNP414)</name>
    <dbReference type="NCBI Taxonomy" id="1036673"/>
    <lineage>
        <taxon>Bacteria</taxon>
        <taxon>Bacillati</taxon>
        <taxon>Bacillota</taxon>
        <taxon>Bacilli</taxon>
        <taxon>Bacillales</taxon>
        <taxon>Paenibacillaceae</taxon>
        <taxon>Paenibacillus</taxon>
    </lineage>
</organism>
<name>F8F7D8_PAEMK</name>
<dbReference type="InterPro" id="IPR051546">
    <property type="entry name" value="Aspartate_Ammonia-Lyase"/>
</dbReference>
<feature type="domain" description="Fumarate lyase N-terminal" evidence="2">
    <location>
        <begin position="12"/>
        <end position="169"/>
    </location>
</feature>
<protein>
    <submittedName>
        <fullName evidence="3">Aspartate ammonia-lyase</fullName>
    </submittedName>
</protein>
<reference evidence="4" key="1">
    <citation type="submission" date="2011-06" db="EMBL/GenBank/DDBJ databases">
        <title>Complete genome sequence of Paenibacillus mucilaginosus KNP414.</title>
        <authorList>
            <person name="Wang J."/>
            <person name="Hu S."/>
            <person name="Hu X."/>
            <person name="Zhang B."/>
            <person name="Dong D."/>
            <person name="Zhang S."/>
            <person name="Zhao K."/>
            <person name="Wu D."/>
        </authorList>
    </citation>
    <scope>NUCLEOTIDE SEQUENCE [LARGE SCALE GENOMIC DNA]</scope>
    <source>
        <strain evidence="4">KNP414</strain>
    </source>
</reference>
<dbReference type="InterPro" id="IPR022761">
    <property type="entry name" value="Fumarate_lyase_N"/>
</dbReference>
<dbReference type="Pfam" id="PF00206">
    <property type="entry name" value="Lyase_1"/>
    <property type="match status" value="1"/>
</dbReference>
<evidence type="ECO:0000313" key="3">
    <source>
        <dbReference type="EMBL" id="AEI45947.1"/>
    </source>
</evidence>
<dbReference type="KEGG" id="pms:KNP414_07443"/>
<dbReference type="GO" id="GO:0008797">
    <property type="term" value="F:aspartate ammonia-lyase activity"/>
    <property type="evidence" value="ECO:0007669"/>
    <property type="project" value="TreeGrafter"/>
</dbReference>
<dbReference type="Gene3D" id="1.10.275.10">
    <property type="entry name" value="Fumarase/aspartase (N-terminal domain)"/>
    <property type="match status" value="1"/>
</dbReference>
<evidence type="ECO:0000259" key="2">
    <source>
        <dbReference type="Pfam" id="PF00206"/>
    </source>
</evidence>
<gene>
    <name evidence="3" type="ordered locus">KNP414_07443</name>
</gene>
<dbReference type="GO" id="GO:0005829">
    <property type="term" value="C:cytosol"/>
    <property type="evidence" value="ECO:0007669"/>
    <property type="project" value="TreeGrafter"/>
</dbReference>
<keyword evidence="1 3" id="KW-0456">Lyase</keyword>
<dbReference type="InterPro" id="IPR024083">
    <property type="entry name" value="Fumarase/histidase_N"/>
</dbReference>
<accession>F8F7D8</accession>